<dbReference type="InterPro" id="IPR055414">
    <property type="entry name" value="LRR_R13L4/SHOC2-like"/>
</dbReference>
<dbReference type="RefSeq" id="XP_048334075.2">
    <property type="nucleotide sequence ID" value="XM_048478118.2"/>
</dbReference>
<dbReference type="Gene3D" id="1.10.10.10">
    <property type="entry name" value="Winged helix-like DNA-binding domain superfamily/Winged helix DNA-binding domain"/>
    <property type="match status" value="1"/>
</dbReference>
<dbReference type="Gene3D" id="1.20.5.4130">
    <property type="match status" value="1"/>
</dbReference>
<keyword evidence="1" id="KW-0677">Repeat</keyword>
<dbReference type="InterPro" id="IPR002182">
    <property type="entry name" value="NB-ARC"/>
</dbReference>
<keyword evidence="3" id="KW-0611">Plant defense</keyword>
<accession>A0ABM3IRM3</accession>
<evidence type="ECO:0000259" key="6">
    <source>
        <dbReference type="Pfam" id="PF23559"/>
    </source>
</evidence>
<reference evidence="8" key="1">
    <citation type="submission" date="2025-05" db="UniProtKB">
        <authorList>
            <consortium name="RefSeq"/>
        </authorList>
    </citation>
    <scope>NUCLEOTIDE SEQUENCE [LARGE SCALE GENOMIC DNA]</scope>
</reference>
<dbReference type="CDD" id="cd14798">
    <property type="entry name" value="RX-CC_like"/>
    <property type="match status" value="1"/>
</dbReference>
<gene>
    <name evidence="9" type="primary">LOC107416591</name>
</gene>
<dbReference type="Pfam" id="PF23598">
    <property type="entry name" value="LRR_14"/>
    <property type="match status" value="1"/>
</dbReference>
<keyword evidence="8" id="KW-1185">Reference proteome</keyword>
<dbReference type="Pfam" id="PF23559">
    <property type="entry name" value="WHD_DRP"/>
    <property type="match status" value="1"/>
</dbReference>
<dbReference type="Gene3D" id="3.80.10.10">
    <property type="entry name" value="Ribonuclease Inhibitor"/>
    <property type="match status" value="2"/>
</dbReference>
<feature type="domain" description="Disease resistance R13L4/SHOC-2-like LRR" evidence="7">
    <location>
        <begin position="566"/>
        <end position="904"/>
    </location>
</feature>
<feature type="domain" description="Disease resistance N-terminal" evidence="5">
    <location>
        <begin position="5"/>
        <end position="98"/>
    </location>
</feature>
<feature type="domain" description="NB-ARC" evidence="4">
    <location>
        <begin position="183"/>
        <end position="359"/>
    </location>
</feature>
<keyword evidence="2" id="KW-0547">Nucleotide-binding</keyword>
<evidence type="ECO:0000259" key="7">
    <source>
        <dbReference type="Pfam" id="PF23598"/>
    </source>
</evidence>
<dbReference type="GeneID" id="107416591"/>
<dbReference type="InterPro" id="IPR038005">
    <property type="entry name" value="RX-like_CC"/>
</dbReference>
<dbReference type="Pfam" id="PF18052">
    <property type="entry name" value="Rx_N"/>
    <property type="match status" value="1"/>
</dbReference>
<evidence type="ECO:0000259" key="5">
    <source>
        <dbReference type="Pfam" id="PF18052"/>
    </source>
</evidence>
<dbReference type="InterPro" id="IPR041118">
    <property type="entry name" value="Rx_N"/>
</dbReference>
<evidence type="ECO:0000256" key="3">
    <source>
        <dbReference type="ARBA" id="ARBA00022821"/>
    </source>
</evidence>
<proteinExistence type="predicted"/>
<evidence type="ECO:0000313" key="8">
    <source>
        <dbReference type="Proteomes" id="UP001652623"/>
    </source>
</evidence>
<sequence>MAEAAVCIAIDYLVRFLTHERKLLRGVHSKVSGIKNELEAIQCFLKDADMKADVEAQGSEASGRAGGVKLWVKELREVAFHIEDIIDEYAFHLERPPGRTGHDCFIASLGKIGRSIIKLEASHHIASRIKEIRKAVVEIKERSQRYGFDSIDSTYDRRYVSGYDPRKGSMYLEDDDVVGIESPRDELVGWLLNKDQQPRRAVISVVGMGGLGKTTLARKVYDLVRNHFDCHAWITVSQSYRKEELLKNVIKQFCKGNKEPAPEGIDSMDEDALTEQVREYLQQKRYVVFYDDVWKREFWGDIQHALLDNKIGGRIVITTRSKEVGEFCKISSVVYVHELKPLNPEKARELFFKKAFQSEVMGLCPPDLEDLSHQIVERCGGLPLAIVVVGGLLSTKDKTIYEWKKLHDSLSSELESNLHLTSIPKILSLSYYDLPYYLKCCFLYFGMYPEDYWIASSRLVPKWIAEGFVKPRKDKPPQEVAEEYLTELIDRSLVQKLKTSDWSPDGICYHVHDLLYDVIQTKMKDLSFGHVLSENESSFSGGLVTRRLSIVNGSCNVLHNVTQSFQVRSFLNFNSSDKILTKSIWRTLTKNFNLLKVLDFENSILDYIHDDIGSLYHLRYLNIRNTKVKMLPRSIGKLVNLETLDSGGTFVVEIPAEIKRLSKLLILYGRGQYEYNLDDPHFHPSQVKGIKVHEGIGCLEALQSLAHVDASETGVEVLKEFGKLTQLRYLGIQKLRSEDGRILLGAIEKMAHLKYLRVSTMDEDDASFDSEWLSSLPQSLEILCLTAPIRKLPESITRLQYLERLEIGGSKLEEDPVKSLKNLHNLVEMRIVYDAYNGEEMQFEEGVFPRLKDLRIMHLSGLKSIVIEEGALYNLQDLWIGLCPKLLKVPIGIQHLKQLESVLFHDIPIEFQQSLKPGGDHHYTVQHVPGVFIRYKPDGDDGQSFETSRLF</sequence>
<protein>
    <submittedName>
        <fullName evidence="9">Disease resistance protein RPM1-like isoform X1</fullName>
    </submittedName>
</protein>
<dbReference type="Gene3D" id="3.40.50.300">
    <property type="entry name" value="P-loop containing nucleotide triphosphate hydrolases"/>
    <property type="match status" value="1"/>
</dbReference>
<evidence type="ECO:0000256" key="1">
    <source>
        <dbReference type="ARBA" id="ARBA00022737"/>
    </source>
</evidence>
<dbReference type="PRINTS" id="PR00364">
    <property type="entry name" value="DISEASERSIST"/>
</dbReference>
<dbReference type="InterPro" id="IPR058922">
    <property type="entry name" value="WHD_DRP"/>
</dbReference>
<dbReference type="Pfam" id="PF00931">
    <property type="entry name" value="NB-ARC"/>
    <property type="match status" value="1"/>
</dbReference>
<dbReference type="SUPFAM" id="SSF52540">
    <property type="entry name" value="P-loop containing nucleoside triphosphate hydrolases"/>
    <property type="match status" value="1"/>
</dbReference>
<feature type="domain" description="Disease resistance protein winged helix" evidence="6">
    <location>
        <begin position="447"/>
        <end position="519"/>
    </location>
</feature>
<evidence type="ECO:0000259" key="4">
    <source>
        <dbReference type="Pfam" id="PF00931"/>
    </source>
</evidence>
<dbReference type="PANTHER" id="PTHR23155">
    <property type="entry name" value="DISEASE RESISTANCE PROTEIN RP"/>
    <property type="match status" value="1"/>
</dbReference>
<organism evidence="8 9">
    <name type="scientific">Ziziphus jujuba</name>
    <name type="common">Chinese jujube</name>
    <name type="synonym">Ziziphus sativa</name>
    <dbReference type="NCBI Taxonomy" id="326968"/>
    <lineage>
        <taxon>Eukaryota</taxon>
        <taxon>Viridiplantae</taxon>
        <taxon>Streptophyta</taxon>
        <taxon>Embryophyta</taxon>
        <taxon>Tracheophyta</taxon>
        <taxon>Spermatophyta</taxon>
        <taxon>Magnoliopsida</taxon>
        <taxon>eudicotyledons</taxon>
        <taxon>Gunneridae</taxon>
        <taxon>Pentapetalae</taxon>
        <taxon>rosids</taxon>
        <taxon>fabids</taxon>
        <taxon>Rosales</taxon>
        <taxon>Rhamnaceae</taxon>
        <taxon>Paliureae</taxon>
        <taxon>Ziziphus</taxon>
    </lineage>
</organism>
<evidence type="ECO:0000256" key="2">
    <source>
        <dbReference type="ARBA" id="ARBA00022741"/>
    </source>
</evidence>
<dbReference type="InterPro" id="IPR044974">
    <property type="entry name" value="Disease_R_plants"/>
</dbReference>
<evidence type="ECO:0000313" key="9">
    <source>
        <dbReference type="RefSeq" id="XP_048334075.2"/>
    </source>
</evidence>
<name>A0ABM3IRM3_ZIZJJ</name>
<dbReference type="InterPro" id="IPR032675">
    <property type="entry name" value="LRR_dom_sf"/>
</dbReference>
<dbReference type="Proteomes" id="UP001652623">
    <property type="component" value="Chromosome 1"/>
</dbReference>
<dbReference type="InterPro" id="IPR027417">
    <property type="entry name" value="P-loop_NTPase"/>
</dbReference>
<reference evidence="9" key="2">
    <citation type="submission" date="2025-08" db="UniProtKB">
        <authorList>
            <consortium name="RefSeq"/>
        </authorList>
    </citation>
    <scope>IDENTIFICATION</scope>
    <source>
        <tissue evidence="9">Seedling</tissue>
    </source>
</reference>
<dbReference type="InterPro" id="IPR042197">
    <property type="entry name" value="Apaf_helical"/>
</dbReference>
<dbReference type="PANTHER" id="PTHR23155:SF1052">
    <property type="entry name" value="DISEASE RESISTANCE PROTEIN RPM1"/>
    <property type="match status" value="1"/>
</dbReference>
<dbReference type="Gene3D" id="1.10.8.430">
    <property type="entry name" value="Helical domain of apoptotic protease-activating factors"/>
    <property type="match status" value="1"/>
</dbReference>
<dbReference type="SUPFAM" id="SSF52058">
    <property type="entry name" value="L domain-like"/>
    <property type="match status" value="1"/>
</dbReference>
<dbReference type="InterPro" id="IPR036388">
    <property type="entry name" value="WH-like_DNA-bd_sf"/>
</dbReference>